<evidence type="ECO:0000256" key="8">
    <source>
        <dbReference type="SAM" id="Phobius"/>
    </source>
</evidence>
<keyword evidence="5 8" id="KW-1133">Transmembrane helix</keyword>
<evidence type="ECO:0000256" key="4">
    <source>
        <dbReference type="ARBA" id="ARBA00022692"/>
    </source>
</evidence>
<organism evidence="9 10">
    <name type="scientific">Pseudonocardia eucalypti</name>
    <dbReference type="NCBI Taxonomy" id="648755"/>
    <lineage>
        <taxon>Bacteria</taxon>
        <taxon>Bacillati</taxon>
        <taxon>Actinomycetota</taxon>
        <taxon>Actinomycetes</taxon>
        <taxon>Pseudonocardiales</taxon>
        <taxon>Pseudonocardiaceae</taxon>
        <taxon>Pseudonocardia</taxon>
    </lineage>
</organism>
<name>A0ABP9PWA2_9PSEU</name>
<reference evidence="10" key="1">
    <citation type="journal article" date="2019" name="Int. J. Syst. Evol. Microbiol.">
        <title>The Global Catalogue of Microorganisms (GCM) 10K type strain sequencing project: providing services to taxonomists for standard genome sequencing and annotation.</title>
        <authorList>
            <consortium name="The Broad Institute Genomics Platform"/>
            <consortium name="The Broad Institute Genome Sequencing Center for Infectious Disease"/>
            <person name="Wu L."/>
            <person name="Ma J."/>
        </authorList>
    </citation>
    <scope>NUCLEOTIDE SEQUENCE [LARGE SCALE GENOMIC DNA]</scope>
    <source>
        <strain evidence="10">JCM 18303</strain>
    </source>
</reference>
<dbReference type="InterPro" id="IPR037185">
    <property type="entry name" value="EmrE-like"/>
</dbReference>
<feature type="transmembrane region" description="Helical" evidence="8">
    <location>
        <begin position="87"/>
        <end position="106"/>
    </location>
</feature>
<dbReference type="SUPFAM" id="SSF103481">
    <property type="entry name" value="Multidrug resistance efflux transporter EmrE"/>
    <property type="match status" value="1"/>
</dbReference>
<evidence type="ECO:0000256" key="7">
    <source>
        <dbReference type="RuleBase" id="RU003942"/>
    </source>
</evidence>
<gene>
    <name evidence="9" type="ORF">GCM10023321_23310</name>
</gene>
<accession>A0ABP9PWA2</accession>
<evidence type="ECO:0000313" key="10">
    <source>
        <dbReference type="Proteomes" id="UP001428817"/>
    </source>
</evidence>
<keyword evidence="2" id="KW-0813">Transport</keyword>
<dbReference type="Proteomes" id="UP001428817">
    <property type="component" value="Unassembled WGS sequence"/>
</dbReference>
<dbReference type="RefSeq" id="WP_185061839.1">
    <property type="nucleotide sequence ID" value="NZ_BAABJP010000008.1"/>
</dbReference>
<evidence type="ECO:0000256" key="2">
    <source>
        <dbReference type="ARBA" id="ARBA00022448"/>
    </source>
</evidence>
<evidence type="ECO:0000256" key="3">
    <source>
        <dbReference type="ARBA" id="ARBA00022475"/>
    </source>
</evidence>
<dbReference type="InterPro" id="IPR045324">
    <property type="entry name" value="Small_multidrug_res"/>
</dbReference>
<evidence type="ECO:0000256" key="5">
    <source>
        <dbReference type="ARBA" id="ARBA00022989"/>
    </source>
</evidence>
<evidence type="ECO:0000256" key="1">
    <source>
        <dbReference type="ARBA" id="ARBA00004651"/>
    </source>
</evidence>
<dbReference type="PANTHER" id="PTHR30561">
    <property type="entry name" value="SMR FAMILY PROTON-DEPENDENT DRUG EFFLUX TRANSPORTER SUGE"/>
    <property type="match status" value="1"/>
</dbReference>
<proteinExistence type="inferred from homology"/>
<keyword evidence="4 7" id="KW-0812">Transmembrane</keyword>
<comment type="subcellular location">
    <subcellularLocation>
        <location evidence="1 7">Cell membrane</location>
        <topology evidence="1 7">Multi-pass membrane protein</topology>
    </subcellularLocation>
</comment>
<comment type="caution">
    <text evidence="9">The sequence shown here is derived from an EMBL/GenBank/DDBJ whole genome shotgun (WGS) entry which is preliminary data.</text>
</comment>
<feature type="transmembrane region" description="Helical" evidence="8">
    <location>
        <begin position="58"/>
        <end position="81"/>
    </location>
</feature>
<comment type="similarity">
    <text evidence="7">Belongs to the drug/metabolite transporter (DMT) superfamily. Small multidrug resistance (SMR) (TC 2.A.7.1) family.</text>
</comment>
<keyword evidence="6 8" id="KW-0472">Membrane</keyword>
<dbReference type="InterPro" id="IPR000390">
    <property type="entry name" value="Small_drug/metabolite_transptr"/>
</dbReference>
<dbReference type="EMBL" id="BAABJP010000008">
    <property type="protein sequence ID" value="GAA5153284.1"/>
    <property type="molecule type" value="Genomic_DNA"/>
</dbReference>
<feature type="transmembrane region" description="Helical" evidence="8">
    <location>
        <begin position="32"/>
        <end position="51"/>
    </location>
</feature>
<keyword evidence="10" id="KW-1185">Reference proteome</keyword>
<evidence type="ECO:0000256" key="6">
    <source>
        <dbReference type="ARBA" id="ARBA00023136"/>
    </source>
</evidence>
<dbReference type="Gene3D" id="1.10.3730.20">
    <property type="match status" value="1"/>
</dbReference>
<evidence type="ECO:0000313" key="9">
    <source>
        <dbReference type="EMBL" id="GAA5153284.1"/>
    </source>
</evidence>
<dbReference type="PANTHER" id="PTHR30561:SF1">
    <property type="entry name" value="MULTIDRUG TRANSPORTER EMRE"/>
    <property type="match status" value="1"/>
</dbReference>
<protein>
    <submittedName>
        <fullName evidence="9">SMR family transporter</fullName>
    </submittedName>
</protein>
<dbReference type="Pfam" id="PF00893">
    <property type="entry name" value="Multi_Drug_Res"/>
    <property type="match status" value="1"/>
</dbReference>
<keyword evidence="3" id="KW-1003">Cell membrane</keyword>
<sequence>MSRFSLLAVAILLEVLGTLSLRAMDGLAQPWWLVGVVAGYAGAFVGVARVLQLGMPVGVAYGIWAACGVALASVGGALLFGDRLTPPVVAGIGLVVAGVLVVEFGARTRVSGGG</sequence>